<dbReference type="Pfam" id="PF13181">
    <property type="entry name" value="TPR_8"/>
    <property type="match status" value="1"/>
</dbReference>
<feature type="region of interest" description="Disordered" evidence="4">
    <location>
        <begin position="811"/>
        <end position="859"/>
    </location>
</feature>
<proteinExistence type="predicted"/>
<dbReference type="RefSeq" id="XP_041432427.1">
    <property type="nucleotide sequence ID" value="XM_041576493.1"/>
</dbReference>
<dbReference type="AlphaFoldDB" id="A0A8J1LSC3"/>
<keyword evidence="6" id="KW-0969">Cilium</keyword>
<keyword evidence="5" id="KW-1185">Reference proteome</keyword>
<dbReference type="GO" id="GO:0070062">
    <property type="term" value="C:extracellular exosome"/>
    <property type="evidence" value="ECO:0007669"/>
    <property type="project" value="TreeGrafter"/>
</dbReference>
<dbReference type="SUPFAM" id="SSF48452">
    <property type="entry name" value="TPR-like"/>
    <property type="match status" value="1"/>
</dbReference>
<dbReference type="PANTHER" id="PTHR44314:SF1">
    <property type="entry name" value="CILIA- AND FLAGELLA-ASSOCIATED PROTEIN 70"/>
    <property type="match status" value="1"/>
</dbReference>
<feature type="compositionally biased region" description="Polar residues" evidence="4">
    <location>
        <begin position="815"/>
        <end position="829"/>
    </location>
</feature>
<dbReference type="InterPro" id="IPR052628">
    <property type="entry name" value="CFAP70"/>
</dbReference>
<feature type="compositionally biased region" description="Polar residues" evidence="4">
    <location>
        <begin position="843"/>
        <end position="858"/>
    </location>
</feature>
<keyword evidence="2 3" id="KW-0802">TPR repeat</keyword>
<organism evidence="5 6">
    <name type="scientific">Xenopus laevis</name>
    <name type="common">African clawed frog</name>
    <dbReference type="NCBI Taxonomy" id="8355"/>
    <lineage>
        <taxon>Eukaryota</taxon>
        <taxon>Metazoa</taxon>
        <taxon>Chordata</taxon>
        <taxon>Craniata</taxon>
        <taxon>Vertebrata</taxon>
        <taxon>Euteleostomi</taxon>
        <taxon>Amphibia</taxon>
        <taxon>Batrachia</taxon>
        <taxon>Anura</taxon>
        <taxon>Pipoidea</taxon>
        <taxon>Pipidae</taxon>
        <taxon>Xenopodinae</taxon>
        <taxon>Xenopus</taxon>
        <taxon>Xenopus</taxon>
    </lineage>
</organism>
<dbReference type="GO" id="GO:0003341">
    <property type="term" value="P:cilium movement"/>
    <property type="evidence" value="ECO:0000318"/>
    <property type="project" value="GO_Central"/>
</dbReference>
<protein>
    <submittedName>
        <fullName evidence="6">Cilia- and flagella-associated protein 70 isoform X1</fullName>
    </submittedName>
</protein>
<dbReference type="PROSITE" id="PS50005">
    <property type="entry name" value="TPR"/>
    <property type="match status" value="1"/>
</dbReference>
<evidence type="ECO:0000256" key="4">
    <source>
        <dbReference type="SAM" id="MobiDB-lite"/>
    </source>
</evidence>
<gene>
    <name evidence="6" type="primary">cfap70.L</name>
</gene>
<sequence>MTCSRHQSALDLAFPTGRAVAMETALAAVKARPPAPVQITVLRALNVKGIKGDLLMSYIRSEFNNSLLGDSPKLEASPDRPTEFNFTSSFDVTPDGPHSLDDVAHKPVVLTLIEVLPKEKKQKEEKTVVLGQAAVDLLPLLKGECNFKVTLPLYPATGSPLEGTQVETKPSLEVAVCVPDPLLSDAQINDGNILRVTVESVYCAPESWNTTGPAYNYVMSLQMPPAGELPHCLVFSNGALKAGGEADPVPRPKKWSVTGMSAAGALNIPDSFILGGPYEEENGELNRKEDKEFRADAETLKKRVTWDTERRRYLDPSALLSIQKQIAECRYWPVEIMRTLTVAPNTKGKPGKVDKGDEDGQISFHGVAYINMVPLLYPGVKHLRGAFRISPYQDAEVLEKTKCQSSALRDIARQTGLQSRVGFAPAGVNSPHGKQAPSRIVREDKVTKDKDNTRKTSAPGKPLDTTSEAETIAPVPAQTAPQNVEGQQYTESGTYVVLELSLEKPLVPKRLAEEIDLRVRELIPSRPQLPRRNAGAAKAVMDYHNQISSITNSILEEYCALFGKKATEEEELDQQALEEQKCQLNYELNCTGKYFAFKEQLKHAVVKIVREKYLKTTAFEDPEQLQAFLSELYVYLVDQMHISLNKTLFDDRGESAPPPMTDTQQLLRFAREAEITGNFHLANTFYQERLARDRQCVDHWLDYGSFNLLTDDYIKAQECFHEAVALKRDHLPSLLLCGTAAAMLDHYKDAEVFFEDATCTDPTSSLAWTMLGLFYEMQGNDIRMEMAFSEAARLHQATLSLEGHMALSGVKTAGGASSKSAPDNASEKGTVSKGATEGPRENVPTSSRAESPSVNISLGSRPVDEKISLTRRVSVSSLRSKSTKAATHKEVTAAVSVEPEPQSQAVSIFMEAAQFLAQVNALQFVQRALAHDLLSPDGGPTCRYHLMCAQMHLKKKELEKAEQNLQEASQINHQNPDVWALKGHMNFLIGRKNEARDCYEHTLSLVIDASDTHPVYLRLGSIYLDEEKYEKAKNTYLLACKQSPTCLTWLGAGIACYRLEEMEEAEDALSEANALNNNNAEVWGYLTLVCLKTGRQLEAEQSYKYTRKLNLQNEDLLTEIHTLQEEVGFGDPAF</sequence>
<evidence type="ECO:0000256" key="1">
    <source>
        <dbReference type="ARBA" id="ARBA00022737"/>
    </source>
</evidence>
<dbReference type="GO" id="GO:0031514">
    <property type="term" value="C:motile cilium"/>
    <property type="evidence" value="ECO:0000318"/>
    <property type="project" value="GO_Central"/>
</dbReference>
<feature type="region of interest" description="Disordered" evidence="4">
    <location>
        <begin position="422"/>
        <end position="469"/>
    </location>
</feature>
<dbReference type="Proteomes" id="UP000186698">
    <property type="component" value="Chromosome 9_10L"/>
</dbReference>
<dbReference type="GeneID" id="496159"/>
<dbReference type="OrthoDB" id="10262375at2759"/>
<dbReference type="Gene3D" id="1.25.40.10">
    <property type="entry name" value="Tetratricopeptide repeat domain"/>
    <property type="match status" value="2"/>
</dbReference>
<dbReference type="InterPro" id="IPR019734">
    <property type="entry name" value="TPR_rpt"/>
</dbReference>
<dbReference type="InterPro" id="IPR011990">
    <property type="entry name" value="TPR-like_helical_dom_sf"/>
</dbReference>
<name>A0A8J1LSC3_XENLA</name>
<evidence type="ECO:0000256" key="2">
    <source>
        <dbReference type="ARBA" id="ARBA00022803"/>
    </source>
</evidence>
<evidence type="ECO:0000256" key="3">
    <source>
        <dbReference type="PROSITE-ProRule" id="PRU00339"/>
    </source>
</evidence>
<feature type="repeat" description="TPR" evidence="3">
    <location>
        <begin position="1013"/>
        <end position="1046"/>
    </location>
</feature>
<keyword evidence="6" id="KW-0282">Flagellum</keyword>
<dbReference type="CTD" id="496159"/>
<feature type="compositionally biased region" description="Basic and acidic residues" evidence="4">
    <location>
        <begin position="440"/>
        <end position="454"/>
    </location>
</feature>
<dbReference type="PANTHER" id="PTHR44314">
    <property type="entry name" value="CILIA- AND FLAGELLA-ASSOCIATED PROTEIN 70"/>
    <property type="match status" value="1"/>
</dbReference>
<dbReference type="SMART" id="SM00028">
    <property type="entry name" value="TPR"/>
    <property type="match status" value="8"/>
</dbReference>
<evidence type="ECO:0000313" key="6">
    <source>
        <dbReference type="RefSeq" id="XP_041432427.1"/>
    </source>
</evidence>
<keyword evidence="1" id="KW-0677">Repeat</keyword>
<keyword evidence="6" id="KW-0966">Cell projection</keyword>
<dbReference type="GO" id="GO:0060271">
    <property type="term" value="P:cilium assembly"/>
    <property type="evidence" value="ECO:0000318"/>
    <property type="project" value="GO_Central"/>
</dbReference>
<accession>A0A8J1LSC3</accession>
<reference evidence="6" key="1">
    <citation type="submission" date="2025-08" db="UniProtKB">
        <authorList>
            <consortium name="RefSeq"/>
        </authorList>
    </citation>
    <scope>IDENTIFICATION</scope>
    <source>
        <strain evidence="6">J_2021</strain>
        <tissue evidence="6">Erythrocytes</tissue>
    </source>
</reference>
<evidence type="ECO:0000313" key="5">
    <source>
        <dbReference type="Proteomes" id="UP000186698"/>
    </source>
</evidence>